<dbReference type="InterPro" id="IPR016024">
    <property type="entry name" value="ARM-type_fold"/>
</dbReference>
<keyword evidence="9" id="KW-1185">Reference proteome</keyword>
<dbReference type="Pfam" id="PF13001">
    <property type="entry name" value="ECM29_N"/>
    <property type="match status" value="1"/>
</dbReference>
<dbReference type="GO" id="GO:0060090">
    <property type="term" value="F:molecular adaptor activity"/>
    <property type="evidence" value="ECO:0007669"/>
    <property type="project" value="InterPro"/>
</dbReference>
<evidence type="ECO:0000259" key="7">
    <source>
        <dbReference type="Pfam" id="PF24492"/>
    </source>
</evidence>
<comment type="subcellular location">
    <subcellularLocation>
        <location evidence="1">Cytoplasm</location>
    </subcellularLocation>
</comment>
<evidence type="ECO:0000313" key="8">
    <source>
        <dbReference type="EMBL" id="TDH67172.1"/>
    </source>
</evidence>
<evidence type="ECO:0000256" key="3">
    <source>
        <dbReference type="ARBA" id="ARBA00022737"/>
    </source>
</evidence>
<evidence type="ECO:0000256" key="5">
    <source>
        <dbReference type="SAM" id="MobiDB-lite"/>
    </source>
</evidence>
<dbReference type="SUPFAM" id="SSF48371">
    <property type="entry name" value="ARM repeat"/>
    <property type="match status" value="2"/>
</dbReference>
<evidence type="ECO:0000313" key="9">
    <source>
        <dbReference type="Proteomes" id="UP000294530"/>
    </source>
</evidence>
<accession>A0A976ICU1</accession>
<dbReference type="GO" id="GO:0005737">
    <property type="term" value="C:cytoplasm"/>
    <property type="evidence" value="ECO:0007669"/>
    <property type="project" value="UniProtKB-SubCell"/>
</dbReference>
<dbReference type="InterPro" id="IPR024372">
    <property type="entry name" value="Ecm29_N"/>
</dbReference>
<dbReference type="GO" id="GO:0036503">
    <property type="term" value="P:ERAD pathway"/>
    <property type="evidence" value="ECO:0007669"/>
    <property type="project" value="TreeGrafter"/>
</dbReference>
<evidence type="ECO:0008006" key="10">
    <source>
        <dbReference type="Google" id="ProtNLM"/>
    </source>
</evidence>
<sequence length="2020" mass="224046">MANLEKDLEALDRVLFRLASADDERMLEVLQPLLPQLLLLFPRSQVTPLELQLRDKILQVITHVKTRLTALNHPTMPLDALCQVLQQKDLSVFSYNLALLFIEVGFEAATKDEQTKILATVIKQISSFSAAYQDSVLRLLVRSLPVSPLAVFPNLKLEDYYEGEHQETSMTNRTTFTSEAIERQESKRNVDIILDFLMDFMLFELRSSSSAGLMTYGMMTSRIERLRRVKVPELTREALYTNQLCVLKLVKVLEIPTKLKVVIYLAGSASFDHVVKSFSDEQLSWVVKYEAKVLEDADFMRFVMALVLGSQVAQKQDDGKKSFDEVMLTNRTRLADASILQSLILLSASEAATNVLPTILQLLCHLMFGVEPLRPPNVASKIKLASIHLCKRTFHLCQQPMLVGLLGPVLLPTFLRVLMSPHAESENCSATFVIKYRQGIYETLSILAARAPKLAAASEQPFQVLLVRCFAEEEDRTGAGASALQTFTSFAPAYAKAATPKVLGKVKSELIALLNGTKLFDSSLNYTRVRAAIAKWCAELVMTSPATADDDTAMRFAVLRLRADSDEDTRRLAEKALFARPMPSADVLAKWLKGEISRKDWKVTTHDSRLAESCIRFCVEILKFSNDNGYSDDASADRAYIVEFIFDTLLCHAQLEESSALNSSSIYETAASALVEVCGFDARSVSAVFASHIKEVFDVVALSQDCTYFLNISTIVFCSCRAGSFNVKQIVAEIVQVGLRKLEVGTCEENHLQGALYILGSAMRYVGENAMLVNAATSEEMEFFLLCFQKMANFLESKIQAGSNFASYPKSETAQKDYMRLLRSSMDSVGLSGTLKGFLMSPDGNKWSHVKVQTLASIKCVVEWNLESVHIDEYLNSMLVALKRVAIENYGRMVSGLPGITSSTKVLSCHEGFLHALLGLKNATSFEMLFEVGECLVALGTHDVKETFAAVRTTKFDNYAENRAAIIFERVLSEHAGSRQIKVRRSATIWLLCMCAAGLGPSSGLMSIMSWRSVFESPAYSRLLLEAHEFFVTMLDDAQDIVKESAVKGLAYMRMHAPTSEMAAQFSDMLYRRLRCFRAFTSNAGAVDDDEGGREIVSANPTSALSNSPSITIENVAYREVSNVAADVGDPNLMYALLYLSTTSPIWESLNTSSVSSRLLLSSRFSFVEFDEKFRASIINKAGCHWMAEDSKLIQWLFLLKFHSDTRVAAIMSSLWQFAMINSATDMTTKGKQKLLRLSWNSRFQFSLGRLESARNFKYRKAACLALVDLLSCAEADDIREDFVRLWKTSSRAVDDVMETVAISGVKLYRCLGELSLRVAASDAQCCLQLLKFLVEHGIVSKSTTCRALSINILLRLVKALKACDMQEYLAPLLLKLLEYLSSLEMPEFQYAQFHVDKKDQLERLRISISQAGPIGQLLELTTTRLIELTESPVRIQVVAELSRGIANLLKFGVGLNTRVGTANFVVRLANELSFELRKCNAANLLLRGVLMPYVRSKTAAENDQYGDAESRYGDKSANNEIQRTDGYLTATIGLTDGLAIQSYCRAAAHLCPLVDASAVRDYVYSGVFAFNNMSSRATRPSSMSSNDNNDKELDGKAATSSAMGGAYTSRYLLICALATTELVKKVPPIADASTVVTNDLHNHWYCTHVFPAAFVGRFAASDTLKSLWTAILDELPPSVLYASRSLDSVLQAIALLLAHPAWDTRRQAVSALQSIFASPTYCIRLSAEQVESIWKMLIDLVPGRLWRGKGIILEAIVSLTQLKVFHETTVSNADNWRQILSRLYMDECVRAWNNQDLAYLESAIISLGTFSALIPAKQNDLRAINVRSLRSALFSWMNENETESVKASKPLLPPLVIKRVFEALGAMWPAQGATTQVLSDSKSAAGITTETILWLCSSVQSPHMTAWSVQKAIFQILAKVAARAPVTELLQDRQVLERIIVTCCGPFGVANGKYSVVRVAAAEALAALFRRANDSSELALRLIVEQERVVLAIQTLQTSEEASEQQTAIDLKSQMLQAS</sequence>
<dbReference type="EMBL" id="SHOA02000006">
    <property type="protein sequence ID" value="TDH67172.1"/>
    <property type="molecule type" value="Genomic_DNA"/>
</dbReference>
<evidence type="ECO:0000256" key="4">
    <source>
        <dbReference type="ARBA" id="ARBA00022942"/>
    </source>
</evidence>
<dbReference type="Proteomes" id="UP000294530">
    <property type="component" value="Unassembled WGS sequence"/>
</dbReference>
<dbReference type="KEGG" id="blac:94344185"/>
<feature type="domain" description="Proteasome adapter and scaffold protein ECM29 HEAT-repeat" evidence="7">
    <location>
        <begin position="1367"/>
        <end position="1503"/>
    </location>
</feature>
<dbReference type="PANTHER" id="PTHR23346">
    <property type="entry name" value="TRANSLATIONAL ACTIVATOR GCN1-RELATED"/>
    <property type="match status" value="1"/>
</dbReference>
<keyword evidence="3" id="KW-0677">Repeat</keyword>
<evidence type="ECO:0000256" key="2">
    <source>
        <dbReference type="ARBA" id="ARBA00022490"/>
    </source>
</evidence>
<reference evidence="8 9" key="1">
    <citation type="journal article" date="2021" name="Genome Biol.">
        <title>AFLAP: assembly-free linkage analysis pipeline using k-mers from genome sequencing data.</title>
        <authorList>
            <person name="Fletcher K."/>
            <person name="Zhang L."/>
            <person name="Gil J."/>
            <person name="Han R."/>
            <person name="Cavanaugh K."/>
            <person name="Michelmore R."/>
        </authorList>
    </citation>
    <scope>NUCLEOTIDE SEQUENCE [LARGE SCALE GENOMIC DNA]</scope>
    <source>
        <strain evidence="8 9">SF5</strain>
    </source>
</reference>
<feature type="compositionally biased region" description="Low complexity" evidence="5">
    <location>
        <begin position="1577"/>
        <end position="1586"/>
    </location>
</feature>
<dbReference type="GO" id="GO:0000502">
    <property type="term" value="C:proteasome complex"/>
    <property type="evidence" value="ECO:0007669"/>
    <property type="project" value="UniProtKB-KW"/>
</dbReference>
<gene>
    <name evidence="8" type="ORF">CCR75_000406</name>
</gene>
<dbReference type="GeneID" id="94344185"/>
<name>A0A976ICU1_BRELC</name>
<proteinExistence type="predicted"/>
<keyword evidence="4" id="KW-0647">Proteasome</keyword>
<dbReference type="RefSeq" id="XP_067816671.1">
    <property type="nucleotide sequence ID" value="XM_067958514.1"/>
</dbReference>
<keyword evidence="2" id="KW-0963">Cytoplasm</keyword>
<comment type="caution">
    <text evidence="8">The sequence shown here is derived from an EMBL/GenBank/DDBJ whole genome shotgun (WGS) entry which is preliminary data.</text>
</comment>
<protein>
    <recommendedName>
        <fullName evidence="10">Non-specific serine/threonine protein kinase</fullName>
    </recommendedName>
</protein>
<organism evidence="8 9">
    <name type="scientific">Bremia lactucae</name>
    <name type="common">Lettuce downy mildew</name>
    <dbReference type="NCBI Taxonomy" id="4779"/>
    <lineage>
        <taxon>Eukaryota</taxon>
        <taxon>Sar</taxon>
        <taxon>Stramenopiles</taxon>
        <taxon>Oomycota</taxon>
        <taxon>Peronosporomycetes</taxon>
        <taxon>Peronosporales</taxon>
        <taxon>Peronosporaceae</taxon>
        <taxon>Bremia</taxon>
    </lineage>
</organism>
<feature type="domain" description="Proteasome component Ecm29 N-terminal" evidence="6">
    <location>
        <begin position="11"/>
        <end position="541"/>
    </location>
</feature>
<dbReference type="Pfam" id="PF24492">
    <property type="entry name" value="HEAT_ECM29"/>
    <property type="match status" value="1"/>
</dbReference>
<dbReference type="PANTHER" id="PTHR23346:SF19">
    <property type="entry name" value="PROTEASOME ADAPTER AND SCAFFOLD PROTEIN ECM29"/>
    <property type="match status" value="1"/>
</dbReference>
<feature type="region of interest" description="Disordered" evidence="5">
    <location>
        <begin position="1577"/>
        <end position="1597"/>
    </location>
</feature>
<dbReference type="GO" id="GO:0043248">
    <property type="term" value="P:proteasome assembly"/>
    <property type="evidence" value="ECO:0007669"/>
    <property type="project" value="InterPro"/>
</dbReference>
<dbReference type="OrthoDB" id="16066at2759"/>
<dbReference type="GO" id="GO:0005634">
    <property type="term" value="C:nucleus"/>
    <property type="evidence" value="ECO:0007669"/>
    <property type="project" value="TreeGrafter"/>
</dbReference>
<evidence type="ECO:0000259" key="6">
    <source>
        <dbReference type="Pfam" id="PF13001"/>
    </source>
</evidence>
<evidence type="ECO:0000256" key="1">
    <source>
        <dbReference type="ARBA" id="ARBA00004496"/>
    </source>
</evidence>
<dbReference type="InterPro" id="IPR055443">
    <property type="entry name" value="HEAT_ECM29"/>
</dbReference>